<evidence type="ECO:0000313" key="2">
    <source>
        <dbReference type="WBParaSite" id="nRc.2.0.1.t19742-RA"/>
    </source>
</evidence>
<reference evidence="2" key="1">
    <citation type="submission" date="2022-11" db="UniProtKB">
        <authorList>
            <consortium name="WormBaseParasite"/>
        </authorList>
    </citation>
    <scope>IDENTIFICATION</scope>
</reference>
<accession>A0A915J214</accession>
<dbReference type="WBParaSite" id="nRc.2.0.1.t19742-RA">
    <property type="protein sequence ID" value="nRc.2.0.1.t19742-RA"/>
    <property type="gene ID" value="nRc.2.0.1.g19742"/>
</dbReference>
<sequence>MQIVERQKKYYECKQSRFSLENENIYDLMQDQSPSDVFRAVNSLKLREKLKFSRVALPDLDGVEHGRSMGENNPLSTKFA</sequence>
<protein>
    <submittedName>
        <fullName evidence="2">Uncharacterized protein</fullName>
    </submittedName>
</protein>
<name>A0A915J214_ROMCU</name>
<dbReference type="AlphaFoldDB" id="A0A915J214"/>
<organism evidence="1 2">
    <name type="scientific">Romanomermis culicivorax</name>
    <name type="common">Nematode worm</name>
    <dbReference type="NCBI Taxonomy" id="13658"/>
    <lineage>
        <taxon>Eukaryota</taxon>
        <taxon>Metazoa</taxon>
        <taxon>Ecdysozoa</taxon>
        <taxon>Nematoda</taxon>
        <taxon>Enoplea</taxon>
        <taxon>Dorylaimia</taxon>
        <taxon>Mermithida</taxon>
        <taxon>Mermithoidea</taxon>
        <taxon>Mermithidae</taxon>
        <taxon>Romanomermis</taxon>
    </lineage>
</organism>
<keyword evidence="1" id="KW-1185">Reference proteome</keyword>
<proteinExistence type="predicted"/>
<evidence type="ECO:0000313" key="1">
    <source>
        <dbReference type="Proteomes" id="UP000887565"/>
    </source>
</evidence>
<dbReference type="Proteomes" id="UP000887565">
    <property type="component" value="Unplaced"/>
</dbReference>